<dbReference type="Pfam" id="PF00075">
    <property type="entry name" value="RNase_H"/>
    <property type="match status" value="1"/>
</dbReference>
<dbReference type="PANTHER" id="PTHR10642:SF26">
    <property type="entry name" value="RIBONUCLEASE H1"/>
    <property type="match status" value="1"/>
</dbReference>
<dbReference type="PANTHER" id="PTHR10642">
    <property type="entry name" value="RIBONUCLEASE H1"/>
    <property type="match status" value="1"/>
</dbReference>
<organism evidence="9 10">
    <name type="scientific">Phyllosticta citricarpa</name>
    <dbReference type="NCBI Taxonomy" id="55181"/>
    <lineage>
        <taxon>Eukaryota</taxon>
        <taxon>Fungi</taxon>
        <taxon>Dikarya</taxon>
        <taxon>Ascomycota</taxon>
        <taxon>Pezizomycotina</taxon>
        <taxon>Dothideomycetes</taxon>
        <taxon>Dothideomycetes incertae sedis</taxon>
        <taxon>Botryosphaeriales</taxon>
        <taxon>Phyllostictaceae</taxon>
        <taxon>Phyllosticta</taxon>
    </lineage>
</organism>
<gene>
    <name evidence="9" type="ORF">IWX46DRAFT_88594</name>
</gene>
<dbReference type="EC" id="3.1.26.4" evidence="3"/>
<evidence type="ECO:0000256" key="1">
    <source>
        <dbReference type="ARBA" id="ARBA00000077"/>
    </source>
</evidence>
<comment type="catalytic activity">
    <reaction evidence="1">
        <text>Endonucleolytic cleavage to 5'-phosphomonoester.</text>
        <dbReference type="EC" id="3.1.26.4"/>
    </reaction>
</comment>
<evidence type="ECO:0000313" key="9">
    <source>
        <dbReference type="EMBL" id="KAK7546342.1"/>
    </source>
</evidence>
<evidence type="ECO:0000256" key="4">
    <source>
        <dbReference type="ARBA" id="ARBA00022722"/>
    </source>
</evidence>
<dbReference type="EMBL" id="JBBPDW010000015">
    <property type="protein sequence ID" value="KAK7546342.1"/>
    <property type="molecule type" value="Genomic_DNA"/>
</dbReference>
<dbReference type="CDD" id="cd13934">
    <property type="entry name" value="RNase_H_Dikarya_like"/>
    <property type="match status" value="1"/>
</dbReference>
<evidence type="ECO:0000313" key="10">
    <source>
        <dbReference type="Proteomes" id="UP001365128"/>
    </source>
</evidence>
<keyword evidence="10" id="KW-1185">Reference proteome</keyword>
<comment type="caution">
    <text evidence="9">The sequence shown here is derived from an EMBL/GenBank/DDBJ whole genome shotgun (WGS) entry which is preliminary data.</text>
</comment>
<dbReference type="Proteomes" id="UP001365128">
    <property type="component" value="Unassembled WGS sequence"/>
</dbReference>
<dbReference type="InterPro" id="IPR050092">
    <property type="entry name" value="RNase_H"/>
</dbReference>
<dbReference type="SUPFAM" id="SSF53098">
    <property type="entry name" value="Ribonuclease H-like"/>
    <property type="match status" value="1"/>
</dbReference>
<dbReference type="Gene3D" id="3.30.420.10">
    <property type="entry name" value="Ribonuclease H-like superfamily/Ribonuclease H"/>
    <property type="match status" value="1"/>
</dbReference>
<feature type="domain" description="RNase H type-1" evidence="8">
    <location>
        <begin position="58"/>
        <end position="223"/>
    </location>
</feature>
<evidence type="ECO:0000256" key="2">
    <source>
        <dbReference type="ARBA" id="ARBA00005300"/>
    </source>
</evidence>
<accession>A0ABR1MEZ4</accession>
<protein>
    <recommendedName>
        <fullName evidence="3">ribonuclease H</fullName>
        <ecNumber evidence="3">3.1.26.4</ecNumber>
    </recommendedName>
</protein>
<reference evidence="9 10" key="1">
    <citation type="submission" date="2024-04" db="EMBL/GenBank/DDBJ databases">
        <title>Phyllosticta paracitricarpa is synonymous to the EU quarantine fungus P. citricarpa based on phylogenomic analyses.</title>
        <authorList>
            <consortium name="Lawrence Berkeley National Laboratory"/>
            <person name="Van Ingen-Buijs V.A."/>
            <person name="Van Westerhoven A.C."/>
            <person name="Haridas S."/>
            <person name="Skiadas P."/>
            <person name="Martin F."/>
            <person name="Groenewald J.Z."/>
            <person name="Crous P.W."/>
            <person name="Seidl M.F."/>
        </authorList>
    </citation>
    <scope>NUCLEOTIDE SEQUENCE [LARGE SCALE GENOMIC DNA]</scope>
    <source>
        <strain evidence="9 10">CBS 122670</strain>
    </source>
</reference>
<dbReference type="PROSITE" id="PS50879">
    <property type="entry name" value="RNASE_H_1"/>
    <property type="match status" value="1"/>
</dbReference>
<evidence type="ECO:0000256" key="7">
    <source>
        <dbReference type="ARBA" id="ARBA00022801"/>
    </source>
</evidence>
<keyword evidence="6" id="KW-0255">Endonuclease</keyword>
<keyword evidence="7" id="KW-0378">Hydrolase</keyword>
<comment type="similarity">
    <text evidence="2">Belongs to the RNase H family.</text>
</comment>
<keyword evidence="5" id="KW-0479">Metal-binding</keyword>
<dbReference type="InterPro" id="IPR012337">
    <property type="entry name" value="RNaseH-like_sf"/>
</dbReference>
<evidence type="ECO:0000256" key="6">
    <source>
        <dbReference type="ARBA" id="ARBA00022759"/>
    </source>
</evidence>
<evidence type="ECO:0000256" key="5">
    <source>
        <dbReference type="ARBA" id="ARBA00022723"/>
    </source>
</evidence>
<name>A0ABR1MEZ4_9PEZI</name>
<dbReference type="InterPro" id="IPR002156">
    <property type="entry name" value="RNaseH_domain"/>
</dbReference>
<keyword evidence="4" id="KW-0540">Nuclease</keyword>
<evidence type="ECO:0000256" key="3">
    <source>
        <dbReference type="ARBA" id="ARBA00012180"/>
    </source>
</evidence>
<sequence length="246" mass="27297">MLLSGFAHVVQKPVYEIPPRLFQPSAEAALLIPTERIRPCPDCGLFFHHCSLHPDAICHHRSVVFTAGACSNNGQRGASGGYGVAVGVGKDQQRSHPFCYAIPKTNQRAELMGAVEGIDEGVDWWRRERAHQRESGVRGHEGKEVIVATDSEYVVKGVTEWLPQWKENEMKTSNGTAPVNIDLFLQIESRIQRMDGLTVVIRFMHIPREKNGLADMLAKQAAELDSQGIWNTEGVAVHGMPAFTEF</sequence>
<dbReference type="InterPro" id="IPR036397">
    <property type="entry name" value="RNaseH_sf"/>
</dbReference>
<proteinExistence type="inferred from homology"/>
<evidence type="ECO:0000259" key="8">
    <source>
        <dbReference type="PROSITE" id="PS50879"/>
    </source>
</evidence>